<organism evidence="1 2">
    <name type="scientific">Sorangium cellulosum</name>
    <name type="common">Polyangium cellulosum</name>
    <dbReference type="NCBI Taxonomy" id="56"/>
    <lineage>
        <taxon>Bacteria</taxon>
        <taxon>Pseudomonadati</taxon>
        <taxon>Myxococcota</taxon>
        <taxon>Polyangia</taxon>
        <taxon>Polyangiales</taxon>
        <taxon>Polyangiaceae</taxon>
        <taxon>Sorangium</taxon>
    </lineage>
</organism>
<accession>A0A4P2PVI9</accession>
<dbReference type="EMBL" id="CP012670">
    <property type="protein sequence ID" value="AUX20709.1"/>
    <property type="molecule type" value="Genomic_DNA"/>
</dbReference>
<dbReference type="OrthoDB" id="5520583at2"/>
<dbReference type="Proteomes" id="UP000295781">
    <property type="component" value="Chromosome"/>
</dbReference>
<sequence length="202" mass="22247">MPTSVEELIGAGGAVLAFDTNALSGHRRLFALCDVVNQLREPPAELDLRLCAPVIAHEEMMLHLRHEQARSGRSYDPGIVRAGLEDKRIEVVSFDLEDAEGVAELLASQFPTPEAWRKAKRQRCVDCLHLSQEQADGAPGRRCSATVDWLIAGQVVKEGWILVTGDKGPEFREVPRKIELGALEALLGRMLARRREGSDTSS</sequence>
<dbReference type="Gene3D" id="3.40.50.1010">
    <property type="entry name" value="5'-nuclease"/>
    <property type="match status" value="1"/>
</dbReference>
<evidence type="ECO:0000313" key="1">
    <source>
        <dbReference type="EMBL" id="AUX20709.1"/>
    </source>
</evidence>
<name>A0A4P2PVI9_SORCE</name>
<dbReference type="AlphaFoldDB" id="A0A4P2PVI9"/>
<reference evidence="1 2" key="1">
    <citation type="submission" date="2015-09" db="EMBL/GenBank/DDBJ databases">
        <title>Sorangium comparison.</title>
        <authorList>
            <person name="Zaburannyi N."/>
            <person name="Bunk B."/>
            <person name="Overmann J."/>
            <person name="Mueller R."/>
        </authorList>
    </citation>
    <scope>NUCLEOTIDE SEQUENCE [LARGE SCALE GENOMIC DNA]</scope>
    <source>
        <strain evidence="1 2">So ceGT47</strain>
    </source>
</reference>
<protein>
    <recommendedName>
        <fullName evidence="3">PIN domain-containing protein</fullName>
    </recommendedName>
</protein>
<proteinExistence type="predicted"/>
<gene>
    <name evidence="1" type="ORF">SOCEGT47_011820</name>
</gene>
<dbReference type="RefSeq" id="WP_129346067.1">
    <property type="nucleotide sequence ID" value="NZ_CP012670.1"/>
</dbReference>
<evidence type="ECO:0008006" key="3">
    <source>
        <dbReference type="Google" id="ProtNLM"/>
    </source>
</evidence>
<evidence type="ECO:0000313" key="2">
    <source>
        <dbReference type="Proteomes" id="UP000295781"/>
    </source>
</evidence>